<dbReference type="PANTHER" id="PTHR41773">
    <property type="entry name" value="GTP PYROPHOSPHATASE-RELATED"/>
    <property type="match status" value="1"/>
</dbReference>
<evidence type="ECO:0000256" key="1">
    <source>
        <dbReference type="ARBA" id="ARBA00004976"/>
    </source>
</evidence>
<feature type="domain" description="RelA/SpoT" evidence="3">
    <location>
        <begin position="47"/>
        <end position="171"/>
    </location>
</feature>
<comment type="pathway">
    <text evidence="1">Purine metabolism; ppGpp biosynthesis; ppGpp from GTP: step 1/2.</text>
</comment>
<protein>
    <submittedName>
        <fullName evidence="4">(P)ppGpp synthetase</fullName>
    </submittedName>
</protein>
<dbReference type="Pfam" id="PF04607">
    <property type="entry name" value="RelA_SpoT"/>
    <property type="match status" value="1"/>
</dbReference>
<evidence type="ECO:0000259" key="3">
    <source>
        <dbReference type="SMART" id="SM00954"/>
    </source>
</evidence>
<evidence type="ECO:0000313" key="5">
    <source>
        <dbReference type="Proteomes" id="UP000277999"/>
    </source>
</evidence>
<dbReference type="Proteomes" id="UP000277999">
    <property type="component" value="Unassembled WGS sequence"/>
</dbReference>
<sequence length="332" mass="39752">MEYLKSEKIKKLYISKSKNYKKLGFNLVQALKILLDEAGISYLTVCYRIKDTNSFIEKIERKNYLKPFEQIEDICGIRVICYYKSDIDKICQIINKEFKVLESQDKEELLKPDQFGYRSYHFIVKIKDEWLCTPNYKGLGDLKAEIQVRTNLMHTWAEIEHKLEYKKEEDIPKEFKRKFSFLSAKLEEADEQFESLKDDITDYRNKYKEKILDAEKNNIDLSESSDEVNLDNLQAFLDCYFSDRKGNVRGVSVTVSELNRYKINIPMLTKFYNKYKDTIFEIERNLFTSVRRIIFLTQVGALRILLMLADNEYFKDTKYFLYYKNEISKYKK</sequence>
<dbReference type="SUPFAM" id="SSF81301">
    <property type="entry name" value="Nucleotidyltransferase"/>
    <property type="match status" value="1"/>
</dbReference>
<reference evidence="4 5" key="1">
    <citation type="submission" date="2018-10" db="EMBL/GenBank/DDBJ databases">
        <title>Genome-centric metagenomics revealed C2 chemical producing, CO utilizing Clostridium with novel acetogenic gene cluster.</title>
        <authorList>
            <person name="Kang H."/>
            <person name="Park B."/>
            <person name="Choi I.G."/>
            <person name="Chang I.S."/>
        </authorList>
    </citation>
    <scope>NUCLEOTIDE SEQUENCE [LARGE SCALE GENOMIC DNA]</scope>
    <source>
        <strain evidence="4 5">H21-9</strain>
    </source>
</reference>
<comment type="caution">
    <text evidence="4">The sequence shown here is derived from an EMBL/GenBank/DDBJ whole genome shotgun (WGS) entry which is preliminary data.</text>
</comment>
<dbReference type="EMBL" id="RFAQ01000067">
    <property type="protein sequence ID" value="RMC96028.1"/>
    <property type="molecule type" value="Genomic_DNA"/>
</dbReference>
<gene>
    <name evidence="4" type="ORF">D9O40_16265</name>
</gene>
<dbReference type="CDD" id="cd05399">
    <property type="entry name" value="NT_Rel-Spo_like"/>
    <property type="match status" value="1"/>
</dbReference>
<evidence type="ECO:0000313" key="4">
    <source>
        <dbReference type="EMBL" id="RMC96028.1"/>
    </source>
</evidence>
<accession>A0A3M0SC57</accession>
<feature type="coiled-coil region" evidence="2">
    <location>
        <begin position="179"/>
        <end position="224"/>
    </location>
</feature>
<evidence type="ECO:0000256" key="2">
    <source>
        <dbReference type="SAM" id="Coils"/>
    </source>
</evidence>
<dbReference type="AlphaFoldDB" id="A0A3M0SC57"/>
<name>A0A3M0SC57_9CLOT</name>
<dbReference type="SMART" id="SM00954">
    <property type="entry name" value="RelA_SpoT"/>
    <property type="match status" value="1"/>
</dbReference>
<organism evidence="4 5">
    <name type="scientific">Clostridium autoethanogenum</name>
    <dbReference type="NCBI Taxonomy" id="84023"/>
    <lineage>
        <taxon>Bacteria</taxon>
        <taxon>Bacillati</taxon>
        <taxon>Bacillota</taxon>
        <taxon>Clostridia</taxon>
        <taxon>Eubacteriales</taxon>
        <taxon>Clostridiaceae</taxon>
        <taxon>Clostridium</taxon>
    </lineage>
</organism>
<dbReference type="UniPathway" id="UPA00908">
    <property type="reaction ID" value="UER00884"/>
</dbReference>
<dbReference type="Gene3D" id="1.10.287.860">
    <property type="entry name" value="Nucleotidyltransferase"/>
    <property type="match status" value="1"/>
</dbReference>
<dbReference type="PANTHER" id="PTHR41773:SF1">
    <property type="entry name" value="RELA_SPOT DOMAIN-CONTAINING PROTEIN"/>
    <property type="match status" value="1"/>
</dbReference>
<proteinExistence type="predicted"/>
<dbReference type="GO" id="GO:0015970">
    <property type="term" value="P:guanosine tetraphosphate biosynthetic process"/>
    <property type="evidence" value="ECO:0007669"/>
    <property type="project" value="UniProtKB-UniPathway"/>
</dbReference>
<dbReference type="Gene3D" id="3.30.460.10">
    <property type="entry name" value="Beta Polymerase, domain 2"/>
    <property type="match status" value="1"/>
</dbReference>
<dbReference type="RefSeq" id="WP_122059959.1">
    <property type="nucleotide sequence ID" value="NZ_RFAQ01000067.1"/>
</dbReference>
<keyword evidence="2" id="KW-0175">Coiled coil</keyword>
<dbReference type="InterPro" id="IPR043519">
    <property type="entry name" value="NT_sf"/>
</dbReference>
<dbReference type="InterPro" id="IPR007685">
    <property type="entry name" value="RelA_SpoT"/>
</dbReference>